<evidence type="ECO:0000256" key="1">
    <source>
        <dbReference type="SAM" id="Phobius"/>
    </source>
</evidence>
<feature type="transmembrane region" description="Helical" evidence="1">
    <location>
        <begin position="157"/>
        <end position="181"/>
    </location>
</feature>
<feature type="transmembrane region" description="Helical" evidence="1">
    <location>
        <begin position="75"/>
        <end position="93"/>
    </location>
</feature>
<accession>A0A1W1CCE1</accession>
<gene>
    <name evidence="2" type="ORF">MNB_SV-3-480</name>
</gene>
<sequence length="258" mass="29315">MGMVIFGARAYHHARLYENATTELVALQGVQEQAILKLEKFATTILGTLIKDKHQANFLRVQKRRSIEMHNAQRYTRYFMSLLVVVMLSYFFVSLHIFIFFGSLAAMTTLILGLISPVLMVTIHTHVEYLGDIVLSFESKGVIGSVVKLFNGGDMTVALVILLFSVVIPLLKVLALLFISIFRRNRFAHHIVKFFKMIGKWSMVDVFVVALFLVYLSANKGDVSHAEVEIGLYFFLAYVIVSMLLSLVAERMLWKQNT</sequence>
<name>A0A1W1CCE1_9ZZZZ</name>
<organism evidence="2">
    <name type="scientific">hydrothermal vent metagenome</name>
    <dbReference type="NCBI Taxonomy" id="652676"/>
    <lineage>
        <taxon>unclassified sequences</taxon>
        <taxon>metagenomes</taxon>
        <taxon>ecological metagenomes</taxon>
    </lineage>
</organism>
<dbReference type="AlphaFoldDB" id="A0A1W1CCE1"/>
<proteinExistence type="predicted"/>
<evidence type="ECO:0000313" key="2">
    <source>
        <dbReference type="EMBL" id="SFV63459.1"/>
    </source>
</evidence>
<dbReference type="EMBL" id="FPHI01000024">
    <property type="protein sequence ID" value="SFV63459.1"/>
    <property type="molecule type" value="Genomic_DNA"/>
</dbReference>
<keyword evidence="1" id="KW-0812">Transmembrane</keyword>
<dbReference type="Pfam" id="PF04403">
    <property type="entry name" value="PqiA"/>
    <property type="match status" value="1"/>
</dbReference>
<protein>
    <recommendedName>
        <fullName evidence="3">Paraquat-inducible protein A</fullName>
    </recommendedName>
</protein>
<keyword evidence="1" id="KW-1133">Transmembrane helix</keyword>
<dbReference type="InterPro" id="IPR007498">
    <property type="entry name" value="PqiA-like"/>
</dbReference>
<reference evidence="2" key="1">
    <citation type="submission" date="2016-10" db="EMBL/GenBank/DDBJ databases">
        <authorList>
            <person name="de Groot N.N."/>
        </authorList>
    </citation>
    <scope>NUCLEOTIDE SEQUENCE</scope>
</reference>
<evidence type="ECO:0008006" key="3">
    <source>
        <dbReference type="Google" id="ProtNLM"/>
    </source>
</evidence>
<feature type="transmembrane region" description="Helical" evidence="1">
    <location>
        <begin position="201"/>
        <end position="218"/>
    </location>
</feature>
<keyword evidence="1" id="KW-0472">Membrane</keyword>
<feature type="transmembrane region" description="Helical" evidence="1">
    <location>
        <begin position="230"/>
        <end position="249"/>
    </location>
</feature>